<accession>D3S2X7</accession>
<dbReference type="STRING" id="589924.Ferp_0435"/>
<dbReference type="KEGG" id="fpl:Ferp_0435"/>
<sequence length="261" mass="29887">MIDSLRRFLSGVCRLSPEFMREIKVGERVRLKPGEISNDYLLSTAYRLLWKRKEMYSIEIRKGDEINCFASAGNTEALEYLLRRLMAVYTFPELEPACIQLPEKECYVSAGYVKLSGTPYMLHDPEQNILTHALAAADNVFVQFLFKPEKIVLERLGYESPVFKLRVSVASFSESWKEAVNSCKRVLESFTVLSSAYSSLVPVIPRVPNSCVLLRSMLERRFLPGDNFRVTAEELAMITKIPGDIVDNRHSREKKTEDTDK</sequence>
<protein>
    <submittedName>
        <fullName evidence="1">Uncharacterized protein</fullName>
    </submittedName>
</protein>
<name>D3S2X7_FERPA</name>
<evidence type="ECO:0000313" key="2">
    <source>
        <dbReference type="Proteomes" id="UP000002613"/>
    </source>
</evidence>
<dbReference type="HOGENOM" id="CLU_1063972_0_0_2"/>
<dbReference type="AlphaFoldDB" id="D3S2X7"/>
<proteinExistence type="predicted"/>
<gene>
    <name evidence="1" type="ordered locus">Ferp_0435</name>
</gene>
<evidence type="ECO:0000313" key="1">
    <source>
        <dbReference type="EMBL" id="ADC64610.1"/>
    </source>
</evidence>
<dbReference type="RefSeq" id="WP_012964957.1">
    <property type="nucleotide sequence ID" value="NC_013849.1"/>
</dbReference>
<reference evidence="1 2" key="2">
    <citation type="journal article" date="2011" name="Stand. Genomic Sci.">
        <title>Complete genome sequence of Ferroglobus placidus AEDII12DO.</title>
        <authorList>
            <person name="Anderson I."/>
            <person name="Risso C."/>
            <person name="Holmes D."/>
            <person name="Lucas S."/>
            <person name="Copeland A."/>
            <person name="Lapidus A."/>
            <person name="Cheng J.F."/>
            <person name="Bruce D."/>
            <person name="Goodwin L."/>
            <person name="Pitluck S."/>
            <person name="Saunders E."/>
            <person name="Brettin T."/>
            <person name="Detter J.C."/>
            <person name="Han C."/>
            <person name="Tapia R."/>
            <person name="Larimer F."/>
            <person name="Land M."/>
            <person name="Hauser L."/>
            <person name="Woyke T."/>
            <person name="Lovley D."/>
            <person name="Kyrpides N."/>
            <person name="Ivanova N."/>
        </authorList>
    </citation>
    <scope>NUCLEOTIDE SEQUENCE [LARGE SCALE GENOMIC DNA]</scope>
    <source>
        <strain evidence="2">DSM 10642 / AEDII12DO</strain>
    </source>
</reference>
<dbReference type="Proteomes" id="UP000002613">
    <property type="component" value="Chromosome"/>
</dbReference>
<reference evidence="2" key="1">
    <citation type="submission" date="2010-02" db="EMBL/GenBank/DDBJ databases">
        <title>Complete sequence of Ferroglobus placidus DSM 10642.</title>
        <authorList>
            <consortium name="US DOE Joint Genome Institute"/>
            <person name="Lucas S."/>
            <person name="Copeland A."/>
            <person name="Lapidus A."/>
            <person name="Cheng J.-F."/>
            <person name="Bruce D."/>
            <person name="Goodwin L."/>
            <person name="Pitluck S."/>
            <person name="Saunders E."/>
            <person name="Brettin T."/>
            <person name="Detter J.C."/>
            <person name="Han C."/>
            <person name="Tapia R."/>
            <person name="Larimer F."/>
            <person name="Land M."/>
            <person name="Hauser L."/>
            <person name="Kyrpides N."/>
            <person name="Ivanova N."/>
            <person name="Holmes D."/>
            <person name="Lovley D."/>
            <person name="Kyrpides N."/>
            <person name="Anderson I.J."/>
            <person name="Woyke T."/>
        </authorList>
    </citation>
    <scope>NUCLEOTIDE SEQUENCE [LARGE SCALE GENOMIC DNA]</scope>
    <source>
        <strain evidence="2">DSM 10642 / AEDII12DO</strain>
    </source>
</reference>
<organism evidence="1 2">
    <name type="scientific">Ferroglobus placidus (strain DSM 10642 / AEDII12DO)</name>
    <dbReference type="NCBI Taxonomy" id="589924"/>
    <lineage>
        <taxon>Archaea</taxon>
        <taxon>Methanobacteriati</taxon>
        <taxon>Methanobacteriota</taxon>
        <taxon>Archaeoglobi</taxon>
        <taxon>Archaeoglobales</taxon>
        <taxon>Archaeoglobaceae</taxon>
        <taxon>Ferroglobus</taxon>
    </lineage>
</organism>
<dbReference type="PaxDb" id="589924-Ferp_0435"/>
<dbReference type="GeneID" id="8777933"/>
<dbReference type="EMBL" id="CP001899">
    <property type="protein sequence ID" value="ADC64610.1"/>
    <property type="molecule type" value="Genomic_DNA"/>
</dbReference>
<keyword evidence="2" id="KW-1185">Reference proteome</keyword>